<keyword evidence="3" id="KW-1185">Reference proteome</keyword>
<dbReference type="Proteomes" id="UP000288603">
    <property type="component" value="Unassembled WGS sequence"/>
</dbReference>
<dbReference type="EMBL" id="RZNC01000002">
    <property type="protein sequence ID" value="RWZ64567.1"/>
    <property type="molecule type" value="Genomic_DNA"/>
</dbReference>
<dbReference type="RefSeq" id="WP_128498345.1">
    <property type="nucleotide sequence ID" value="NZ_RZNC01000002.1"/>
</dbReference>
<dbReference type="PIRSF" id="PIRSF031644">
    <property type="entry name" value="UCP031644"/>
    <property type="match status" value="1"/>
</dbReference>
<dbReference type="InterPro" id="IPR011256">
    <property type="entry name" value="Reg_factor_effector_dom_sf"/>
</dbReference>
<accession>A0A444QD21</accession>
<sequence length="204" mass="23224">MAIDRKKTLDDYRARRGEFRVVEVPARRYLMVDGQGDPNTSPLYADAIAALFPVAYALKAAVRREAGDDFVVMPLEALWWSDDMSAFTTRRDKTRWRWTAMILMPDAVTASLFSEAIEDVAARKKPSRIRDVRLDVLEERACVQTLHIGSYDEEAGVLAALHERFLPEHGLRPAGKHHEIYLNDARRVVPEKLRTILRQPVAPA</sequence>
<dbReference type="AlphaFoldDB" id="A0A444QD21"/>
<evidence type="ECO:0000313" key="3">
    <source>
        <dbReference type="Proteomes" id="UP000288603"/>
    </source>
</evidence>
<protein>
    <recommendedName>
        <fullName evidence="1">GyrI-like small molecule binding domain-containing protein</fullName>
    </recommendedName>
</protein>
<evidence type="ECO:0000259" key="1">
    <source>
        <dbReference type="Pfam" id="PF06445"/>
    </source>
</evidence>
<evidence type="ECO:0000313" key="2">
    <source>
        <dbReference type="EMBL" id="RWZ64567.1"/>
    </source>
</evidence>
<gene>
    <name evidence="2" type="ORF">ELQ92_07380</name>
</gene>
<dbReference type="Pfam" id="PF06445">
    <property type="entry name" value="GyrI-like"/>
    <property type="match status" value="1"/>
</dbReference>
<feature type="domain" description="GyrI-like small molecule binding" evidence="1">
    <location>
        <begin position="18"/>
        <end position="197"/>
    </location>
</feature>
<proteinExistence type="predicted"/>
<organism evidence="2 3">
    <name type="scientific">Labedella populi</name>
    <dbReference type="NCBI Taxonomy" id="2498850"/>
    <lineage>
        <taxon>Bacteria</taxon>
        <taxon>Bacillati</taxon>
        <taxon>Actinomycetota</taxon>
        <taxon>Actinomycetes</taxon>
        <taxon>Micrococcales</taxon>
        <taxon>Microbacteriaceae</taxon>
        <taxon>Labedella</taxon>
    </lineage>
</organism>
<reference evidence="2 3" key="1">
    <citation type="submission" date="2018-12" db="EMBL/GenBank/DDBJ databases">
        <authorList>
            <person name="Li F."/>
        </authorList>
    </citation>
    <scope>NUCLEOTIDE SEQUENCE [LARGE SCALE GENOMIC DNA]</scope>
    <source>
        <strain evidence="2 3">8H24J-4-2</strain>
    </source>
</reference>
<name>A0A444QD21_9MICO</name>
<dbReference type="Gene3D" id="3.20.80.10">
    <property type="entry name" value="Regulatory factor, effector binding domain"/>
    <property type="match status" value="1"/>
</dbReference>
<dbReference type="InterPro" id="IPR029442">
    <property type="entry name" value="GyrI-like"/>
</dbReference>
<comment type="caution">
    <text evidence="2">The sequence shown here is derived from an EMBL/GenBank/DDBJ whole genome shotgun (WGS) entry which is preliminary data.</text>
</comment>
<dbReference type="InterPro" id="IPR008319">
    <property type="entry name" value="GyrI-like_CCH_Lin2189-like"/>
</dbReference>
<dbReference type="SUPFAM" id="SSF55136">
    <property type="entry name" value="Probable bacterial effector-binding domain"/>
    <property type="match status" value="1"/>
</dbReference>
<dbReference type="OrthoDB" id="4772335at2"/>